<evidence type="ECO:0000256" key="5">
    <source>
        <dbReference type="ARBA" id="ARBA00022496"/>
    </source>
</evidence>
<feature type="transmembrane region" description="Helical" evidence="17">
    <location>
        <begin position="764"/>
        <end position="784"/>
    </location>
</feature>
<dbReference type="Pfam" id="PF07670">
    <property type="entry name" value="Gate"/>
    <property type="match status" value="2"/>
</dbReference>
<keyword evidence="10 17" id="KW-0408">Iron</keyword>
<comment type="similarity">
    <text evidence="17">Belongs to the TRAFAC class TrmE-Era-EngA-EngB-Septin-like GTPase superfamily. FeoB GTPase (TC 9.A.8) family.</text>
</comment>
<evidence type="ECO:0000259" key="18">
    <source>
        <dbReference type="PROSITE" id="PS51711"/>
    </source>
</evidence>
<evidence type="ECO:0000256" key="7">
    <source>
        <dbReference type="ARBA" id="ARBA00022692"/>
    </source>
</evidence>
<evidence type="ECO:0000313" key="19">
    <source>
        <dbReference type="EMBL" id="PKD32292.1"/>
    </source>
</evidence>
<feature type="binding site" evidence="15">
    <location>
        <begin position="54"/>
        <end position="57"/>
    </location>
    <ligand>
        <name>GTP</name>
        <dbReference type="ChEBI" id="CHEBI:37565"/>
        <label>1</label>
    </ligand>
</feature>
<feature type="transmembrane region" description="Helical" evidence="17">
    <location>
        <begin position="546"/>
        <end position="570"/>
    </location>
</feature>
<keyword evidence="11" id="KW-0406">Ion transport</keyword>
<keyword evidence="20" id="KW-1185">Reference proteome</keyword>
<organism evidence="19 20">
    <name type="scientific">Ruminococcus bromii</name>
    <dbReference type="NCBI Taxonomy" id="40518"/>
    <lineage>
        <taxon>Bacteria</taxon>
        <taxon>Bacillati</taxon>
        <taxon>Bacillota</taxon>
        <taxon>Clostridia</taxon>
        <taxon>Eubacteriales</taxon>
        <taxon>Oscillospiraceae</taxon>
        <taxon>Ruminococcus</taxon>
    </lineage>
</organism>
<evidence type="ECO:0000256" key="17">
    <source>
        <dbReference type="RuleBase" id="RU362098"/>
    </source>
</evidence>
<dbReference type="InterPro" id="IPR005225">
    <property type="entry name" value="Small_GTP-bd"/>
</dbReference>
<evidence type="ECO:0000313" key="20">
    <source>
        <dbReference type="Proteomes" id="UP000233425"/>
    </source>
</evidence>
<keyword evidence="9 17" id="KW-1133">Transmembrane helix</keyword>
<accession>A0A2N0UZ77</accession>
<keyword evidence="6" id="KW-0997">Cell inner membrane</keyword>
<keyword evidence="4" id="KW-1003">Cell membrane</keyword>
<keyword evidence="7 17" id="KW-0812">Transmembrane</keyword>
<dbReference type="Gene3D" id="1.10.287.1770">
    <property type="match status" value="1"/>
</dbReference>
<dbReference type="InterPro" id="IPR030389">
    <property type="entry name" value="G_FEOB_dom"/>
</dbReference>
<evidence type="ECO:0000256" key="6">
    <source>
        <dbReference type="ARBA" id="ARBA00022519"/>
    </source>
</evidence>
<evidence type="ECO:0000256" key="1">
    <source>
        <dbReference type="ARBA" id="ARBA00003926"/>
    </source>
</evidence>
<feature type="binding site" evidence="15">
    <location>
        <begin position="114"/>
        <end position="117"/>
    </location>
    <ligand>
        <name>GTP</name>
        <dbReference type="ChEBI" id="CHEBI:37565"/>
        <label>1</label>
    </ligand>
</feature>
<feature type="transmembrane region" description="Helical" evidence="17">
    <location>
        <begin position="729"/>
        <end position="752"/>
    </location>
</feature>
<evidence type="ECO:0000256" key="8">
    <source>
        <dbReference type="ARBA" id="ARBA00022741"/>
    </source>
</evidence>
<comment type="subcellular location">
    <subcellularLocation>
        <location evidence="2">Cell inner membrane</location>
        <topology evidence="2">Multi-pass membrane protein</topology>
    </subcellularLocation>
    <subcellularLocation>
        <location evidence="17">Cell membrane</location>
        <topology evidence="17">Multi-pass membrane protein</topology>
    </subcellularLocation>
</comment>
<evidence type="ECO:0000256" key="16">
    <source>
        <dbReference type="PIRSR" id="PIRSR603373-2"/>
    </source>
</evidence>
<evidence type="ECO:0000256" key="2">
    <source>
        <dbReference type="ARBA" id="ARBA00004429"/>
    </source>
</evidence>
<gene>
    <name evidence="19" type="primary">feoB_2</name>
    <name evidence="19" type="ORF">RBATCC27255_00501</name>
</gene>
<dbReference type="FunFam" id="3.40.50.300:FF:000426">
    <property type="entry name" value="Ferrous iron transport protein B"/>
    <property type="match status" value="1"/>
</dbReference>
<feature type="binding site" evidence="15">
    <location>
        <begin position="9"/>
        <end position="16"/>
    </location>
    <ligand>
        <name>GTP</name>
        <dbReference type="ChEBI" id="CHEBI:37565"/>
        <label>1</label>
    </ligand>
</feature>
<dbReference type="RefSeq" id="WP_101028600.1">
    <property type="nucleotide sequence ID" value="NZ_CABMMZ010000028.1"/>
</dbReference>
<feature type="binding site" evidence="16">
    <location>
        <position position="23"/>
    </location>
    <ligand>
        <name>Mg(2+)</name>
        <dbReference type="ChEBI" id="CHEBI:18420"/>
        <label>2</label>
    </ligand>
</feature>
<feature type="domain" description="FeoB-type G" evidence="18">
    <location>
        <begin position="2"/>
        <end position="163"/>
    </location>
</feature>
<keyword evidence="16" id="KW-0460">Magnesium</keyword>
<feature type="transmembrane region" description="Helical" evidence="17">
    <location>
        <begin position="790"/>
        <end position="814"/>
    </location>
</feature>
<dbReference type="EMBL" id="NNSR01000028">
    <property type="protein sequence ID" value="PKD32292.1"/>
    <property type="molecule type" value="Genomic_DNA"/>
</dbReference>
<evidence type="ECO:0000256" key="13">
    <source>
        <dbReference type="ARBA" id="ARBA00023136"/>
    </source>
</evidence>
<protein>
    <recommendedName>
        <fullName evidence="14 17">Ferrous iron transport protein B</fullName>
    </recommendedName>
</protein>
<dbReference type="Gene3D" id="3.40.50.300">
    <property type="entry name" value="P-loop containing nucleotide triphosphate hydrolases"/>
    <property type="match status" value="1"/>
</dbReference>
<evidence type="ECO:0000256" key="4">
    <source>
        <dbReference type="ARBA" id="ARBA00022475"/>
    </source>
</evidence>
<proteinExistence type="inferred from homology"/>
<dbReference type="GO" id="GO:0005525">
    <property type="term" value="F:GTP binding"/>
    <property type="evidence" value="ECO:0007669"/>
    <property type="project" value="UniProtKB-KW"/>
</dbReference>
<feature type="binding site" evidence="16">
    <location>
        <position position="21"/>
    </location>
    <ligand>
        <name>Mg(2+)</name>
        <dbReference type="ChEBI" id="CHEBI:18420"/>
        <label>2</label>
    </ligand>
</feature>
<dbReference type="Pfam" id="PF17910">
    <property type="entry name" value="FeoB_Cyto"/>
    <property type="match status" value="1"/>
</dbReference>
<dbReference type="Pfam" id="PF07664">
    <property type="entry name" value="FeoB_C"/>
    <property type="match status" value="1"/>
</dbReference>
<dbReference type="GO" id="GO:0015093">
    <property type="term" value="F:ferrous iron transmembrane transporter activity"/>
    <property type="evidence" value="ECO:0007669"/>
    <property type="project" value="UniProtKB-UniRule"/>
</dbReference>
<keyword evidence="12 15" id="KW-0342">GTP-binding</keyword>
<evidence type="ECO:0000256" key="3">
    <source>
        <dbReference type="ARBA" id="ARBA00022448"/>
    </source>
</evidence>
<dbReference type="NCBIfam" id="TIGR00231">
    <property type="entry name" value="small_GTP"/>
    <property type="match status" value="1"/>
</dbReference>
<dbReference type="Proteomes" id="UP000233425">
    <property type="component" value="Unassembled WGS sequence"/>
</dbReference>
<dbReference type="InterPro" id="IPR011640">
    <property type="entry name" value="Fe2_transport_prot_B_C"/>
</dbReference>
<sequence>MEIKIALAGNPNCGKTTLFNALTGSNQFVGNWPGVTVEKKEGKLKKHKDVTIMDLPGIYSLSPYTLEEVVARNYLVGERPDAILNLIDGTNLERNLYLTTQLTELGIPVVVAINMIDLVKKNGDSINIDELSRQLGCKVVEISALKGTGIMEAAEAAIKAAGSAKTIPMHSFNGVVEHAIAHIEEAAVHDMPEEQQRWYAIKIFERDDKVLAKLDIPQNVIDHIEKDIQAAEKELDDDAESIITNERYIYIASIIKSCYKKKNKGRLTTSDKIDKVVTNRWLGLPIFAVIMFLVYYISMQTVGTAATDWANDGLFGDGWHLFGIGSSQAAEAEETYGDSDAIIEAFNAKYGNDDIAEAVDLESENYSEDAAKAALAELVNLTPSDASVTYSVQDEETLEITETPDTKKSALEKAVSNYLNTDYKEGYGAPDAATYGVWVPGIPVLIGNGLDAINCADWLNGLILDGVVAGVGAVLGFVPQMLVLFLFLAFLESCGYMARIAFVLDRIFRKFGLSGKSFIPMLVGTGCGVPGIMASRTIENERDRRMTIMTTTFIPCGAKQPFIAMIAGAVFGGSPWIATSAYFIGMAAIVVSGIMLKKTKMFSGDPAPFVMELPAYHLPTVGNLLRSMWERGWSFIKKAGTIILLSTILVWFTTYFGFVDGTFRMLGEDEIGNSILAAIGNGLAWIFAPLGWGNWQATVASITGLVAKENIVGTMGILYQGGWTEIGTAFTGLSGFSFLLFNLLCAPCFAAMGAIKREMNNIKWFWFAVGYQCVFAYAIAFMVFQFGSIFAGGLNVIGLIFAVAVFAFMIYMLVRPYKEATTLKVKPAKK</sequence>
<comment type="function">
    <text evidence="1 17">Probable transporter of a GTP-driven Fe(2+) uptake system.</text>
</comment>
<dbReference type="SUPFAM" id="SSF52540">
    <property type="entry name" value="P-loop containing nucleoside triphosphate hydrolases"/>
    <property type="match status" value="1"/>
</dbReference>
<keyword evidence="16" id="KW-0479">Metal-binding</keyword>
<dbReference type="InterPro" id="IPR003373">
    <property type="entry name" value="Fe2_transport_prot-B"/>
</dbReference>
<evidence type="ECO:0000256" key="11">
    <source>
        <dbReference type="ARBA" id="ARBA00023065"/>
    </source>
</evidence>
<dbReference type="InterPro" id="IPR041069">
    <property type="entry name" value="FeoB_Cyto"/>
</dbReference>
<dbReference type="AlphaFoldDB" id="A0A2N0UZ77"/>
<dbReference type="InterPro" id="IPR027417">
    <property type="entry name" value="P-loop_NTPase"/>
</dbReference>
<dbReference type="PANTHER" id="PTHR43185:SF1">
    <property type="entry name" value="FE(2+) TRANSPORTER FEOB"/>
    <property type="match status" value="1"/>
</dbReference>
<dbReference type="InterPro" id="IPR011642">
    <property type="entry name" value="Gate_dom"/>
</dbReference>
<dbReference type="GO" id="GO:0005886">
    <property type="term" value="C:plasma membrane"/>
    <property type="evidence" value="ECO:0007669"/>
    <property type="project" value="UniProtKB-SubCell"/>
</dbReference>
<feature type="binding site" evidence="16">
    <location>
        <position position="24"/>
    </location>
    <ligand>
        <name>Mg(2+)</name>
        <dbReference type="ChEBI" id="CHEBI:18420"/>
        <label>2</label>
    </ligand>
</feature>
<keyword evidence="3 17" id="KW-0813">Transport</keyword>
<evidence type="ECO:0000256" key="14">
    <source>
        <dbReference type="NCBIfam" id="TIGR00437"/>
    </source>
</evidence>
<name>A0A2N0UZ77_9FIRM</name>
<comment type="caution">
    <text evidence="19">The sequence shown here is derived from an EMBL/GenBank/DDBJ whole genome shotgun (WGS) entry which is preliminary data.</text>
</comment>
<keyword evidence="5 17" id="KW-0410">Iron transport</keyword>
<evidence type="ECO:0000256" key="15">
    <source>
        <dbReference type="PIRSR" id="PIRSR603373-1"/>
    </source>
</evidence>
<feature type="transmembrane region" description="Helical" evidence="17">
    <location>
        <begin position="281"/>
        <end position="298"/>
    </location>
</feature>
<dbReference type="NCBIfam" id="TIGR00437">
    <property type="entry name" value="feoB"/>
    <property type="match status" value="1"/>
</dbReference>
<feature type="binding site" evidence="15">
    <location>
        <begin position="34"/>
        <end position="38"/>
    </location>
    <ligand>
        <name>GTP</name>
        <dbReference type="ChEBI" id="CHEBI:37565"/>
        <label>1</label>
    </ligand>
</feature>
<dbReference type="PROSITE" id="PS51711">
    <property type="entry name" value="G_FEOB"/>
    <property type="match status" value="1"/>
</dbReference>
<dbReference type="InterPro" id="IPR050860">
    <property type="entry name" value="FeoB_GTPase"/>
</dbReference>
<evidence type="ECO:0000256" key="12">
    <source>
        <dbReference type="ARBA" id="ARBA00023134"/>
    </source>
</evidence>
<keyword evidence="8 15" id="KW-0547">Nucleotide-binding</keyword>
<dbReference type="CDD" id="cd01879">
    <property type="entry name" value="FeoB"/>
    <property type="match status" value="1"/>
</dbReference>
<feature type="transmembrane region" description="Helical" evidence="17">
    <location>
        <begin position="511"/>
        <end position="534"/>
    </location>
</feature>
<evidence type="ECO:0000256" key="10">
    <source>
        <dbReference type="ARBA" id="ARBA00023004"/>
    </source>
</evidence>
<dbReference type="PANTHER" id="PTHR43185">
    <property type="entry name" value="FERROUS IRON TRANSPORT PROTEIN B"/>
    <property type="match status" value="1"/>
</dbReference>
<reference evidence="19" key="1">
    <citation type="journal article" date="2018" name="Environ. Microbiol.">
        <title>Sporulation capability and amylosome conservation among diverse human colonic and rumen isolates of the keystone starch-degrader Ruminococcus bromii.</title>
        <authorList>
            <person name="Mukhopadhya I."/>
            <person name="Morais S."/>
            <person name="Laverde-Gomez J."/>
            <person name="Sheridan P.O."/>
            <person name="Walker A.W."/>
            <person name="Kelly W."/>
            <person name="Klieve A.V."/>
            <person name="Ouwerkerk D."/>
            <person name="Duncan S.H."/>
            <person name="Louis P."/>
            <person name="Koropatkin N."/>
            <person name="Cockburn D."/>
            <person name="Kibler R."/>
            <person name="Cooper P.J."/>
            <person name="Sandoval C."/>
            <person name="Crost E."/>
            <person name="Juge N."/>
            <person name="Bayer E.A."/>
            <person name="Flint H.J."/>
        </authorList>
    </citation>
    <scope>NUCLEOTIDE SEQUENCE [LARGE SCALE GENOMIC DNA]</scope>
    <source>
        <strain evidence="19">ATCC 27255</strain>
    </source>
</reference>
<feature type="transmembrane region" description="Helical" evidence="17">
    <location>
        <begin position="467"/>
        <end position="491"/>
    </location>
</feature>
<dbReference type="GO" id="GO:0046872">
    <property type="term" value="F:metal ion binding"/>
    <property type="evidence" value="ECO:0007669"/>
    <property type="project" value="UniProtKB-KW"/>
</dbReference>
<feature type="binding site" evidence="16">
    <location>
        <position position="20"/>
    </location>
    <ligand>
        <name>Mg(2+)</name>
        <dbReference type="ChEBI" id="CHEBI:18420"/>
        <label>2</label>
    </ligand>
</feature>
<feature type="transmembrane region" description="Helical" evidence="17">
    <location>
        <begin position="576"/>
        <end position="596"/>
    </location>
</feature>
<keyword evidence="13 17" id="KW-0472">Membrane</keyword>
<evidence type="ECO:0000256" key="9">
    <source>
        <dbReference type="ARBA" id="ARBA00022989"/>
    </source>
</evidence>
<dbReference type="Pfam" id="PF02421">
    <property type="entry name" value="FeoB_N"/>
    <property type="match status" value="1"/>
</dbReference>
<feature type="transmembrane region" description="Helical" evidence="17">
    <location>
        <begin position="635"/>
        <end position="658"/>
    </location>
</feature>